<keyword evidence="5" id="KW-1185">Reference proteome</keyword>
<dbReference type="Gene3D" id="3.90.180.10">
    <property type="entry name" value="Medium-chain alcohol dehydrogenases, catalytic domain"/>
    <property type="match status" value="1"/>
</dbReference>
<keyword evidence="1" id="KW-0560">Oxidoreductase</keyword>
<feature type="domain" description="Alcohol dehydrogenase-like N-terminal" evidence="3">
    <location>
        <begin position="26"/>
        <end position="123"/>
    </location>
</feature>
<dbReference type="PANTHER" id="PTHR43401:SF2">
    <property type="entry name" value="L-THREONINE 3-DEHYDROGENASE"/>
    <property type="match status" value="1"/>
</dbReference>
<dbReference type="InterPro" id="IPR036291">
    <property type="entry name" value="NAD(P)-bd_dom_sf"/>
</dbReference>
<dbReference type="OrthoDB" id="9797931at2"/>
<dbReference type="SUPFAM" id="SSF50129">
    <property type="entry name" value="GroES-like"/>
    <property type="match status" value="1"/>
</dbReference>
<dbReference type="Pfam" id="PF08240">
    <property type="entry name" value="ADH_N"/>
    <property type="match status" value="1"/>
</dbReference>
<dbReference type="Pfam" id="PF00107">
    <property type="entry name" value="ADH_zinc_N"/>
    <property type="match status" value="1"/>
</dbReference>
<comment type="caution">
    <text evidence="4">The sequence shown here is derived from an EMBL/GenBank/DDBJ whole genome shotgun (WGS) entry which is preliminary data.</text>
</comment>
<evidence type="ECO:0000259" key="2">
    <source>
        <dbReference type="Pfam" id="PF00107"/>
    </source>
</evidence>
<dbReference type="HOGENOM" id="CLU_054732_0_0_6"/>
<dbReference type="Proteomes" id="UP000009336">
    <property type="component" value="Unassembled WGS sequence"/>
</dbReference>
<dbReference type="EMBL" id="AKKL01000046">
    <property type="protein sequence ID" value="EKT55368.1"/>
    <property type="molecule type" value="Genomic_DNA"/>
</dbReference>
<protein>
    <recommendedName>
        <fullName evidence="6">L-sorbose 1-phosphate reductase</fullName>
    </recommendedName>
</protein>
<evidence type="ECO:0000259" key="3">
    <source>
        <dbReference type="Pfam" id="PF08240"/>
    </source>
</evidence>
<dbReference type="GO" id="GO:0016491">
    <property type="term" value="F:oxidoreductase activity"/>
    <property type="evidence" value="ECO:0007669"/>
    <property type="project" value="UniProtKB-KW"/>
</dbReference>
<accession>K8W493</accession>
<dbReference type="InterPro" id="IPR013149">
    <property type="entry name" value="ADH-like_C"/>
</dbReference>
<dbReference type="SUPFAM" id="SSF51735">
    <property type="entry name" value="NAD(P)-binding Rossmann-fold domains"/>
    <property type="match status" value="1"/>
</dbReference>
<evidence type="ECO:0008006" key="6">
    <source>
        <dbReference type="Google" id="ProtNLM"/>
    </source>
</evidence>
<dbReference type="InterPro" id="IPR050129">
    <property type="entry name" value="Zn_alcohol_dh"/>
</dbReference>
<dbReference type="eggNOG" id="COG1063">
    <property type="taxonomic scope" value="Bacteria"/>
</dbReference>
<name>K8W493_9GAMM</name>
<evidence type="ECO:0000256" key="1">
    <source>
        <dbReference type="ARBA" id="ARBA00023002"/>
    </source>
</evidence>
<dbReference type="PANTHER" id="PTHR43401">
    <property type="entry name" value="L-THREONINE 3-DEHYDROGENASE"/>
    <property type="match status" value="1"/>
</dbReference>
<dbReference type="AlphaFoldDB" id="K8W493"/>
<proteinExistence type="predicted"/>
<dbReference type="InterPro" id="IPR011032">
    <property type="entry name" value="GroES-like_sf"/>
</dbReference>
<reference evidence="4 5" key="1">
    <citation type="journal article" date="2012" name="BMC Genomics">
        <title>Comparative genomics of bacteria in the genus Providencia isolated from wild Drosophila melanogaster.</title>
        <authorList>
            <person name="Galac M.R."/>
            <person name="Lazzaro B.P."/>
        </authorList>
    </citation>
    <scope>NUCLEOTIDE SEQUENCE [LARGE SCALE GENOMIC DNA]</scope>
    <source>
        <strain evidence="4 5">DSM 19968</strain>
    </source>
</reference>
<evidence type="ECO:0000313" key="5">
    <source>
        <dbReference type="Proteomes" id="UP000009336"/>
    </source>
</evidence>
<dbReference type="RefSeq" id="WP_008913241.1">
    <property type="nucleotide sequence ID" value="NZ_KB233225.1"/>
</dbReference>
<dbReference type="InterPro" id="IPR013154">
    <property type="entry name" value="ADH-like_N"/>
</dbReference>
<sequence>MKTKVAAIYGKGDIRIREFELPKITDNELLVNVISDSICLSTWKAAMLGSEHKRVPDNLEEHPIIAGHECAGIIVEVGKNLQNRYHKGQRFVLQPAMGLPSGYSAGYSYEYFGGNATYMIIPEIAINLDCVLPYEGSYFAAASLAEPMSCIIGAYNANYHTTPYVYEHRMGTKPQGNLALLACAGPMGIGAIDYAINGGIQPKRIVVVDIDETRLAQAEKLLPKELAASKGIELHYINSAKLDNPQQELMHITDNEGFDDVFVYAAVPSVIELADNILGEDGCLNFFAGPTDKNFKVPFNFYNVHYGSTHIVGTSGGSTQDMKDAIKLSETGIIQPSFMVTHIGGLDAVPETLLNLPNIPGGKKLIYNGVTMPLTAITDFAEKGKTDPLFKELAYLVAETHGIWNEQAEHYLLKHFGVDIGESV</sequence>
<feature type="domain" description="Alcohol dehydrogenase-like C-terminal" evidence="2">
    <location>
        <begin position="186"/>
        <end position="329"/>
    </location>
</feature>
<organism evidence="4 5">
    <name type="scientific">Providencia burhodogranariea DSM 19968</name>
    <dbReference type="NCBI Taxonomy" id="1141662"/>
    <lineage>
        <taxon>Bacteria</taxon>
        <taxon>Pseudomonadati</taxon>
        <taxon>Pseudomonadota</taxon>
        <taxon>Gammaproteobacteria</taxon>
        <taxon>Enterobacterales</taxon>
        <taxon>Morganellaceae</taxon>
        <taxon>Providencia</taxon>
    </lineage>
</organism>
<evidence type="ECO:0000313" key="4">
    <source>
        <dbReference type="EMBL" id="EKT55368.1"/>
    </source>
</evidence>
<dbReference type="STRING" id="1141662.OOA_16294"/>
<dbReference type="CDD" id="cd08238">
    <property type="entry name" value="sorbose_phosphate_red"/>
    <property type="match status" value="1"/>
</dbReference>
<dbReference type="Gene3D" id="3.40.50.720">
    <property type="entry name" value="NAD(P)-binding Rossmann-like Domain"/>
    <property type="match status" value="1"/>
</dbReference>
<dbReference type="PATRIC" id="fig|1141662.3.peg.3305"/>
<gene>
    <name evidence="4" type="ORF">OOA_16294</name>
</gene>